<reference evidence="2" key="1">
    <citation type="submission" date="2014-09" db="EMBL/GenBank/DDBJ databases">
        <authorList>
            <person name="Magalhaes I.L.F."/>
            <person name="Oliveira U."/>
            <person name="Santos F.R."/>
            <person name="Vidigal T.H.D.A."/>
            <person name="Brescovit A.D."/>
            <person name="Santos A.J."/>
        </authorList>
    </citation>
    <scope>NUCLEOTIDE SEQUENCE</scope>
    <source>
        <tissue evidence="2">Shoot tissue taken approximately 20 cm above the soil surface</tissue>
    </source>
</reference>
<dbReference type="EMBL" id="GBRH01211940">
    <property type="protein sequence ID" value="JAD85955.1"/>
    <property type="molecule type" value="Transcribed_RNA"/>
</dbReference>
<accession>A0A0A9DJW8</accession>
<dbReference type="AlphaFoldDB" id="A0A0A9DJW8"/>
<feature type="region of interest" description="Disordered" evidence="1">
    <location>
        <begin position="1"/>
        <end position="38"/>
    </location>
</feature>
<reference evidence="2" key="2">
    <citation type="journal article" date="2015" name="Data Brief">
        <title>Shoot transcriptome of the giant reed, Arundo donax.</title>
        <authorList>
            <person name="Barrero R.A."/>
            <person name="Guerrero F.D."/>
            <person name="Moolhuijzen P."/>
            <person name="Goolsby J.A."/>
            <person name="Tidwell J."/>
            <person name="Bellgard S.E."/>
            <person name="Bellgard M.I."/>
        </authorList>
    </citation>
    <scope>NUCLEOTIDE SEQUENCE</scope>
    <source>
        <tissue evidence="2">Shoot tissue taken approximately 20 cm above the soil surface</tissue>
    </source>
</reference>
<evidence type="ECO:0000313" key="2">
    <source>
        <dbReference type="EMBL" id="JAD85955.1"/>
    </source>
</evidence>
<feature type="compositionally biased region" description="Basic residues" evidence="1">
    <location>
        <begin position="19"/>
        <end position="29"/>
    </location>
</feature>
<name>A0A0A9DJW8_ARUDO</name>
<sequence length="59" mass="6176">MSRSKTWTKLTAAASAASRRVRSRTRRTSPRATAPVAMPPVVESSMALGATSSVQSVAT</sequence>
<organism evidence="2">
    <name type="scientific">Arundo donax</name>
    <name type="common">Giant reed</name>
    <name type="synonym">Donax arundinaceus</name>
    <dbReference type="NCBI Taxonomy" id="35708"/>
    <lineage>
        <taxon>Eukaryota</taxon>
        <taxon>Viridiplantae</taxon>
        <taxon>Streptophyta</taxon>
        <taxon>Embryophyta</taxon>
        <taxon>Tracheophyta</taxon>
        <taxon>Spermatophyta</taxon>
        <taxon>Magnoliopsida</taxon>
        <taxon>Liliopsida</taxon>
        <taxon>Poales</taxon>
        <taxon>Poaceae</taxon>
        <taxon>PACMAD clade</taxon>
        <taxon>Arundinoideae</taxon>
        <taxon>Arundineae</taxon>
        <taxon>Arundo</taxon>
    </lineage>
</organism>
<evidence type="ECO:0000256" key="1">
    <source>
        <dbReference type="SAM" id="MobiDB-lite"/>
    </source>
</evidence>
<proteinExistence type="predicted"/>
<protein>
    <submittedName>
        <fullName evidence="2">Uncharacterized protein</fullName>
    </submittedName>
</protein>